<evidence type="ECO:0000313" key="2">
    <source>
        <dbReference type="Proteomes" id="UP001165960"/>
    </source>
</evidence>
<comment type="caution">
    <text evidence="1">The sequence shown here is derived from an EMBL/GenBank/DDBJ whole genome shotgun (WGS) entry which is preliminary data.</text>
</comment>
<keyword evidence="2" id="KW-1185">Reference proteome</keyword>
<evidence type="ECO:0000313" key="1">
    <source>
        <dbReference type="EMBL" id="KAJ9048753.1"/>
    </source>
</evidence>
<protein>
    <submittedName>
        <fullName evidence="1">Uncharacterized protein</fullName>
    </submittedName>
</protein>
<organism evidence="1 2">
    <name type="scientific">Entomophthora muscae</name>
    <dbReference type="NCBI Taxonomy" id="34485"/>
    <lineage>
        <taxon>Eukaryota</taxon>
        <taxon>Fungi</taxon>
        <taxon>Fungi incertae sedis</taxon>
        <taxon>Zoopagomycota</taxon>
        <taxon>Entomophthoromycotina</taxon>
        <taxon>Entomophthoromycetes</taxon>
        <taxon>Entomophthorales</taxon>
        <taxon>Entomophthoraceae</taxon>
        <taxon>Entomophthora</taxon>
    </lineage>
</organism>
<name>A0ACC2RF83_9FUNG</name>
<accession>A0ACC2RF83</accession>
<dbReference type="EMBL" id="QTSX02007329">
    <property type="protein sequence ID" value="KAJ9048753.1"/>
    <property type="molecule type" value="Genomic_DNA"/>
</dbReference>
<gene>
    <name evidence="1" type="ORF">DSO57_1031638</name>
</gene>
<dbReference type="Proteomes" id="UP001165960">
    <property type="component" value="Unassembled WGS sequence"/>
</dbReference>
<proteinExistence type="predicted"/>
<reference evidence="1" key="1">
    <citation type="submission" date="2022-04" db="EMBL/GenBank/DDBJ databases">
        <title>Genome of the entomopathogenic fungus Entomophthora muscae.</title>
        <authorList>
            <person name="Elya C."/>
            <person name="Lovett B.R."/>
            <person name="Lee E."/>
            <person name="Macias A.M."/>
            <person name="Hajek A.E."/>
            <person name="De Bivort B.L."/>
            <person name="Kasson M.T."/>
            <person name="De Fine Licht H.H."/>
            <person name="Stajich J.E."/>
        </authorList>
    </citation>
    <scope>NUCLEOTIDE SEQUENCE</scope>
    <source>
        <strain evidence="1">Berkeley</strain>
    </source>
</reference>
<sequence>MKCIGILFSLGSAHCNGLFETCSGTIGVIGLEQELRLAGNQSWSDGIKAPSRLAAGMTNNTQLEVSNELCWNRVGLKECIAIHDRYLWLKPRVMVSQLTYCLAAPCSILSSNTFSLSWTMESNAFRHKEAWIKFFHQTFNANILNTSMRFFPPNQNKTFLNPSIRCLWFKPIVLVVDGVYNKTYGKHSSKDRFRAEFPLLDSKSQLLGVLGHSNFCSDFIDEFTFPDEHYSRKEIDLITSFFCHSFSN</sequence>